<keyword evidence="3 7" id="KW-0540">Nuclease</keyword>
<keyword evidence="4 7" id="KW-0255">Endonuclease</keyword>
<comment type="similarity">
    <text evidence="7">Belongs to the RnpA family.</text>
</comment>
<dbReference type="EC" id="3.1.26.5" evidence="7 8"/>
<dbReference type="PANTHER" id="PTHR33992:SF1">
    <property type="entry name" value="RIBONUCLEASE P PROTEIN COMPONENT"/>
    <property type="match status" value="1"/>
</dbReference>
<dbReference type="PROSITE" id="PS00648">
    <property type="entry name" value="RIBONUCLEASE_P"/>
    <property type="match status" value="1"/>
</dbReference>
<evidence type="ECO:0000256" key="5">
    <source>
        <dbReference type="ARBA" id="ARBA00022801"/>
    </source>
</evidence>
<evidence type="ECO:0000313" key="9">
    <source>
        <dbReference type="EMBL" id="MFB9644506.1"/>
    </source>
</evidence>
<keyword evidence="6 7" id="KW-0694">RNA-binding</keyword>
<dbReference type="Proteomes" id="UP001589611">
    <property type="component" value="Unassembled WGS sequence"/>
</dbReference>
<evidence type="ECO:0000256" key="3">
    <source>
        <dbReference type="ARBA" id="ARBA00022722"/>
    </source>
</evidence>
<reference evidence="9 10" key="1">
    <citation type="submission" date="2024-09" db="EMBL/GenBank/DDBJ databases">
        <authorList>
            <person name="Sun Q."/>
            <person name="Mori K."/>
        </authorList>
    </citation>
    <scope>NUCLEOTIDE SEQUENCE [LARGE SCALE GENOMIC DNA]</scope>
    <source>
        <strain evidence="9 10">JCM 1342</strain>
    </source>
</reference>
<accession>A0ABV5SYJ6</accession>
<dbReference type="InterPro" id="IPR014721">
    <property type="entry name" value="Ribsml_uS5_D2-typ_fold_subgr"/>
</dbReference>
<organism evidence="9 10">
    <name type="scientific">Microbacterium terregens</name>
    <dbReference type="NCBI Taxonomy" id="69363"/>
    <lineage>
        <taxon>Bacteria</taxon>
        <taxon>Bacillati</taxon>
        <taxon>Actinomycetota</taxon>
        <taxon>Actinomycetes</taxon>
        <taxon>Micrococcales</taxon>
        <taxon>Microbacteriaceae</taxon>
        <taxon>Microbacterium</taxon>
    </lineage>
</organism>
<comment type="catalytic activity">
    <reaction evidence="7">
        <text>Endonucleolytic cleavage of RNA, removing 5'-extranucleotides from tRNA precursor.</text>
        <dbReference type="EC" id="3.1.26.5"/>
    </reaction>
</comment>
<dbReference type="Gene3D" id="3.30.230.10">
    <property type="match status" value="1"/>
</dbReference>
<evidence type="ECO:0000256" key="4">
    <source>
        <dbReference type="ARBA" id="ARBA00022759"/>
    </source>
</evidence>
<dbReference type="SUPFAM" id="SSF54211">
    <property type="entry name" value="Ribosomal protein S5 domain 2-like"/>
    <property type="match status" value="1"/>
</dbReference>
<comment type="subunit">
    <text evidence="7">Consists of a catalytic RNA component (M1 or rnpB) and a protein subunit.</text>
</comment>
<evidence type="ECO:0000256" key="6">
    <source>
        <dbReference type="ARBA" id="ARBA00022884"/>
    </source>
</evidence>
<evidence type="ECO:0000256" key="2">
    <source>
        <dbReference type="ARBA" id="ARBA00022694"/>
    </source>
</evidence>
<comment type="function">
    <text evidence="1 7">RNaseP catalyzes the removal of the 5'-leader sequence from pre-tRNA to produce the mature 5'-terminus. It can also cleave other RNA substrates such as 4.5S RNA. The protein component plays an auxiliary but essential role in vivo by binding to the 5'-leader sequence and broadening the substrate specificity of the ribozyme.</text>
</comment>
<evidence type="ECO:0000256" key="1">
    <source>
        <dbReference type="ARBA" id="ARBA00002663"/>
    </source>
</evidence>
<dbReference type="InterPro" id="IPR020568">
    <property type="entry name" value="Ribosomal_Su5_D2-typ_SF"/>
</dbReference>
<keyword evidence="5 7" id="KW-0378">Hydrolase</keyword>
<dbReference type="InterPro" id="IPR000100">
    <property type="entry name" value="RNase_P"/>
</dbReference>
<dbReference type="InterPro" id="IPR020539">
    <property type="entry name" value="RNase_P_CS"/>
</dbReference>
<sequence>MLARPNRLTRGADYKAVVRRGARCASTHTVTYVNTSGEDRAARFGFIVSKQVGSAVVRNTVRRRLKAVCHEELQRVRPGADIVIRALPSAATADFAALRDEVSRCIARRAA</sequence>
<dbReference type="NCBIfam" id="TIGR00188">
    <property type="entry name" value="rnpA"/>
    <property type="match status" value="1"/>
</dbReference>
<evidence type="ECO:0000313" key="10">
    <source>
        <dbReference type="Proteomes" id="UP001589611"/>
    </source>
</evidence>
<keyword evidence="2 7" id="KW-0819">tRNA processing</keyword>
<evidence type="ECO:0000256" key="8">
    <source>
        <dbReference type="NCBIfam" id="TIGR00188"/>
    </source>
</evidence>
<dbReference type="EMBL" id="JBHMBE010000001">
    <property type="protein sequence ID" value="MFB9644506.1"/>
    <property type="molecule type" value="Genomic_DNA"/>
</dbReference>
<dbReference type="HAMAP" id="MF_00227">
    <property type="entry name" value="RNase_P"/>
    <property type="match status" value="1"/>
</dbReference>
<evidence type="ECO:0000256" key="7">
    <source>
        <dbReference type="HAMAP-Rule" id="MF_00227"/>
    </source>
</evidence>
<keyword evidence="10" id="KW-1185">Reference proteome</keyword>
<gene>
    <name evidence="7 9" type="primary">rnpA</name>
    <name evidence="9" type="ORF">ACFFPJ_01690</name>
</gene>
<protein>
    <recommendedName>
        <fullName evidence="7 8">Ribonuclease P protein component</fullName>
        <shortName evidence="7">RNase P protein</shortName>
        <shortName evidence="7">RNaseP protein</shortName>
        <ecNumber evidence="7 8">3.1.26.5</ecNumber>
    </recommendedName>
    <alternativeName>
        <fullName evidence="7">Protein C5</fullName>
    </alternativeName>
</protein>
<name>A0ABV5SYJ6_9MICO</name>
<dbReference type="RefSeq" id="WP_344711051.1">
    <property type="nucleotide sequence ID" value="NZ_BAAAWH010000001.1"/>
</dbReference>
<proteinExistence type="inferred from homology"/>
<comment type="caution">
    <text evidence="9">The sequence shown here is derived from an EMBL/GenBank/DDBJ whole genome shotgun (WGS) entry which is preliminary data.</text>
</comment>
<dbReference type="PANTHER" id="PTHR33992">
    <property type="entry name" value="RIBONUCLEASE P PROTEIN COMPONENT"/>
    <property type="match status" value="1"/>
</dbReference>
<dbReference type="GO" id="GO:0004526">
    <property type="term" value="F:ribonuclease P activity"/>
    <property type="evidence" value="ECO:0007669"/>
    <property type="project" value="UniProtKB-EC"/>
</dbReference>
<dbReference type="Pfam" id="PF00825">
    <property type="entry name" value="Ribonuclease_P"/>
    <property type="match status" value="1"/>
</dbReference>